<evidence type="ECO:0000313" key="3">
    <source>
        <dbReference type="Proteomes" id="UP000516160"/>
    </source>
</evidence>
<keyword evidence="3" id="KW-1185">Reference proteome</keyword>
<accession>A0A7G9W957</accession>
<evidence type="ECO:0000313" key="2">
    <source>
        <dbReference type="EMBL" id="QNO15219.1"/>
    </source>
</evidence>
<proteinExistence type="predicted"/>
<name>A0A7G9W957_ALKCA</name>
<protein>
    <submittedName>
        <fullName evidence="2">Uncharacterized protein</fullName>
    </submittedName>
</protein>
<reference evidence="2 3" key="1">
    <citation type="submission" date="2020-07" db="EMBL/GenBank/DDBJ databases">
        <title>Alkalicella. sp. LB2 genome.</title>
        <authorList>
            <person name="Postec A."/>
            <person name="Quemeneur M."/>
        </authorList>
    </citation>
    <scope>NUCLEOTIDE SEQUENCE [LARGE SCALE GENOMIC DNA]</scope>
    <source>
        <strain evidence="2 3">LB2</strain>
    </source>
</reference>
<feature type="transmembrane region" description="Helical" evidence="1">
    <location>
        <begin position="69"/>
        <end position="87"/>
    </location>
</feature>
<keyword evidence="1" id="KW-0472">Membrane</keyword>
<gene>
    <name evidence="2" type="ORF">HYG86_10825</name>
</gene>
<dbReference type="KEGG" id="acae:HYG86_10825"/>
<dbReference type="Proteomes" id="UP000516160">
    <property type="component" value="Chromosome"/>
</dbReference>
<evidence type="ECO:0000256" key="1">
    <source>
        <dbReference type="SAM" id="Phobius"/>
    </source>
</evidence>
<dbReference type="EMBL" id="CP058559">
    <property type="protein sequence ID" value="QNO15219.1"/>
    <property type="molecule type" value="Genomic_DNA"/>
</dbReference>
<feature type="transmembrane region" description="Helical" evidence="1">
    <location>
        <begin position="34"/>
        <end position="57"/>
    </location>
</feature>
<sequence>MMKNKNLRLILTAVLGTVLTYFLSVTLELGPMVASGLVGLLASLFLPTDLAIVAYTAAFAGMSAGFVLLNYYMVSLTGLLVGVIFIITQPIYQGFGGKLGTIAACSVILTVIISSVL</sequence>
<keyword evidence="1" id="KW-1133">Transmembrane helix</keyword>
<organism evidence="2 3">
    <name type="scientific">Alkalicella caledoniensis</name>
    <dbReference type="NCBI Taxonomy" id="2731377"/>
    <lineage>
        <taxon>Bacteria</taxon>
        <taxon>Bacillati</taxon>
        <taxon>Bacillota</taxon>
        <taxon>Clostridia</taxon>
        <taxon>Eubacteriales</taxon>
        <taxon>Proteinivoracaceae</taxon>
        <taxon>Alkalicella</taxon>
    </lineage>
</organism>
<dbReference type="RefSeq" id="WP_213165583.1">
    <property type="nucleotide sequence ID" value="NZ_CP058559.1"/>
</dbReference>
<dbReference type="AlphaFoldDB" id="A0A7G9W957"/>
<feature type="transmembrane region" description="Helical" evidence="1">
    <location>
        <begin position="99"/>
        <end position="116"/>
    </location>
</feature>
<keyword evidence="1" id="KW-0812">Transmembrane</keyword>